<name>A0A2U2MUD4_9BIFI</name>
<evidence type="ECO:0000313" key="2">
    <source>
        <dbReference type="Proteomes" id="UP000245753"/>
    </source>
</evidence>
<evidence type="ECO:0000313" key="1">
    <source>
        <dbReference type="EMBL" id="PWG60488.1"/>
    </source>
</evidence>
<accession>A0A2U2MUD4</accession>
<reference evidence="1 2" key="1">
    <citation type="journal article" date="2018" name="Int. J. Syst. Evol. Microbiol.">
        <title>Bifidobacterium catulorum sp. nov., a novel taxon from the faeces of the baby common marmoset (Callithrix jacchus).</title>
        <authorList>
            <person name="Modesto M."/>
            <person name="Michelini S."/>
            <person name="Oki K."/>
            <person name="Biavati B."/>
            <person name="Watanabe K."/>
            <person name="Mattarelli P."/>
        </authorList>
    </citation>
    <scope>NUCLEOTIDE SEQUENCE [LARGE SCALE GENOMIC DNA]</scope>
    <source>
        <strain evidence="1 2">MRM 8.19</strain>
    </source>
</reference>
<protein>
    <submittedName>
        <fullName evidence="1">Uncharacterized protein</fullName>
    </submittedName>
</protein>
<keyword evidence="2" id="KW-1185">Reference proteome</keyword>
<dbReference type="AlphaFoldDB" id="A0A2U2MUD4"/>
<proteinExistence type="predicted"/>
<dbReference type="EMBL" id="QFFN01000003">
    <property type="protein sequence ID" value="PWG60488.1"/>
    <property type="molecule type" value="Genomic_DNA"/>
</dbReference>
<sequence>MTNEKNSNQHPDPGTDLPIALLADGRMMDLTGRACNLVVQFAYPDTIGCSTIAVMHLRPNDKLADVSINSDLDEKNRVKFASLLEATARSLRHYRPGEIGMEDVPSEGES</sequence>
<dbReference type="Proteomes" id="UP000245753">
    <property type="component" value="Unassembled WGS sequence"/>
</dbReference>
<gene>
    <name evidence="1" type="ORF">DF200_02510</name>
</gene>
<comment type="caution">
    <text evidence="1">The sequence shown here is derived from an EMBL/GenBank/DDBJ whole genome shotgun (WGS) entry which is preliminary data.</text>
</comment>
<organism evidence="1 2">
    <name type="scientific">Bifidobacterium catulorum</name>
    <dbReference type="NCBI Taxonomy" id="1630173"/>
    <lineage>
        <taxon>Bacteria</taxon>
        <taxon>Bacillati</taxon>
        <taxon>Actinomycetota</taxon>
        <taxon>Actinomycetes</taxon>
        <taxon>Bifidobacteriales</taxon>
        <taxon>Bifidobacteriaceae</taxon>
        <taxon>Bifidobacterium</taxon>
    </lineage>
</organism>
<dbReference type="OrthoDB" id="3233479at2"/>
<dbReference type="RefSeq" id="WP_109136716.1">
    <property type="nucleotide sequence ID" value="NZ_QFFN01000003.1"/>
</dbReference>